<keyword evidence="5 9" id="KW-0521">NADP</keyword>
<keyword evidence="13" id="KW-1185">Reference proteome</keyword>
<dbReference type="KEGG" id="snep:Enr13x_48180"/>
<evidence type="ECO:0000256" key="7">
    <source>
        <dbReference type="ARBA" id="ARBA00032024"/>
    </source>
</evidence>
<dbReference type="OrthoDB" id="9800163at2"/>
<evidence type="ECO:0000256" key="1">
    <source>
        <dbReference type="ARBA" id="ARBA00004994"/>
    </source>
</evidence>
<dbReference type="InterPro" id="IPR051402">
    <property type="entry name" value="KPR-Related"/>
</dbReference>
<dbReference type="GO" id="GO:0008677">
    <property type="term" value="F:2-dehydropantoate 2-reductase activity"/>
    <property type="evidence" value="ECO:0007669"/>
    <property type="project" value="UniProtKB-EC"/>
</dbReference>
<sequence>MIKQSYAILGSGAVGGLYGAMLARAGHDVHFLLHSDYEHVRRHGWNIESHWGDFDLPTVNAHASIDTVPACDVTLVGLKTVNNHLLPSLLAKPTSQGGVALILQNGLGVERDVAELLGDQRVFGGCCFLCSNKVGPGHIRHIDYGRIVFGPYQNSPETLSKAEQICGEMTAAGIEVQTSDDLNMVRWRKLMWNIPFNGLSVALDASTDKLIGNETSVQLIRDIITEVHRAAIACGASIDSTWIEKTIDHTRTMKPYDSSMRLDYLAGRTMELQRILKTPIDTANAAGVAMPKVEMLYQMLSFMESARQADDHSEA</sequence>
<evidence type="ECO:0000313" key="12">
    <source>
        <dbReference type="EMBL" id="QDV44946.1"/>
    </source>
</evidence>
<protein>
    <recommendedName>
        <fullName evidence="4 9">2-dehydropantoate 2-reductase</fullName>
        <ecNumber evidence="3 9">1.1.1.169</ecNumber>
    </recommendedName>
    <alternativeName>
        <fullName evidence="7 9">Ketopantoate reductase</fullName>
    </alternativeName>
</protein>
<dbReference type="Proteomes" id="UP000319004">
    <property type="component" value="Chromosome"/>
</dbReference>
<comment type="pathway">
    <text evidence="1 9">Cofactor biosynthesis; (R)-pantothenate biosynthesis; (R)-pantoate from 3-methyl-2-oxobutanoate: step 2/2.</text>
</comment>
<dbReference type="InterPro" id="IPR036291">
    <property type="entry name" value="NAD(P)-bd_dom_sf"/>
</dbReference>
<comment type="similarity">
    <text evidence="2 9">Belongs to the ketopantoate reductase family.</text>
</comment>
<evidence type="ECO:0000259" key="11">
    <source>
        <dbReference type="Pfam" id="PF08546"/>
    </source>
</evidence>
<dbReference type="GO" id="GO:0015940">
    <property type="term" value="P:pantothenate biosynthetic process"/>
    <property type="evidence" value="ECO:0007669"/>
    <property type="project" value="UniProtKB-UniPathway"/>
</dbReference>
<dbReference type="Gene3D" id="1.10.1040.10">
    <property type="entry name" value="N-(1-d-carboxylethyl)-l-norvaline Dehydrogenase, domain 2"/>
    <property type="match status" value="1"/>
</dbReference>
<dbReference type="NCBIfam" id="TIGR00745">
    <property type="entry name" value="apbA_panE"/>
    <property type="match status" value="1"/>
</dbReference>
<dbReference type="EMBL" id="CP037423">
    <property type="protein sequence ID" value="QDV44946.1"/>
    <property type="molecule type" value="Genomic_DNA"/>
</dbReference>
<feature type="domain" description="Ketopantoate reductase C-terminal" evidence="11">
    <location>
        <begin position="183"/>
        <end position="303"/>
    </location>
</feature>
<dbReference type="PANTHER" id="PTHR21708:SF26">
    <property type="entry name" value="2-DEHYDROPANTOATE 2-REDUCTASE"/>
    <property type="match status" value="1"/>
</dbReference>
<dbReference type="FunFam" id="1.10.1040.10:FF:000017">
    <property type="entry name" value="2-dehydropantoate 2-reductase"/>
    <property type="match status" value="1"/>
</dbReference>
<dbReference type="InterPro" id="IPR013752">
    <property type="entry name" value="KPA_reductase"/>
</dbReference>
<evidence type="ECO:0000256" key="9">
    <source>
        <dbReference type="RuleBase" id="RU362068"/>
    </source>
</evidence>
<evidence type="ECO:0000259" key="10">
    <source>
        <dbReference type="Pfam" id="PF02558"/>
    </source>
</evidence>
<dbReference type="SUPFAM" id="SSF51735">
    <property type="entry name" value="NAD(P)-binding Rossmann-fold domains"/>
    <property type="match status" value="1"/>
</dbReference>
<comment type="function">
    <text evidence="9">Catalyzes the NADPH-dependent reduction of ketopantoate into pantoic acid.</text>
</comment>
<dbReference type="UniPathway" id="UPA00028">
    <property type="reaction ID" value="UER00004"/>
</dbReference>
<dbReference type="PANTHER" id="PTHR21708">
    <property type="entry name" value="PROBABLE 2-DEHYDROPANTOATE 2-REDUCTASE"/>
    <property type="match status" value="1"/>
</dbReference>
<dbReference type="InterPro" id="IPR013328">
    <property type="entry name" value="6PGD_dom2"/>
</dbReference>
<dbReference type="Gene3D" id="3.40.50.720">
    <property type="entry name" value="NAD(P)-binding Rossmann-like Domain"/>
    <property type="match status" value="1"/>
</dbReference>
<evidence type="ECO:0000256" key="3">
    <source>
        <dbReference type="ARBA" id="ARBA00013014"/>
    </source>
</evidence>
<dbReference type="AlphaFoldDB" id="A0A518HVR9"/>
<evidence type="ECO:0000313" key="13">
    <source>
        <dbReference type="Proteomes" id="UP000319004"/>
    </source>
</evidence>
<proteinExistence type="inferred from homology"/>
<evidence type="ECO:0000256" key="6">
    <source>
        <dbReference type="ARBA" id="ARBA00023002"/>
    </source>
</evidence>
<evidence type="ECO:0000256" key="5">
    <source>
        <dbReference type="ARBA" id="ARBA00022857"/>
    </source>
</evidence>
<dbReference type="InterPro" id="IPR013332">
    <property type="entry name" value="KPR_N"/>
</dbReference>
<dbReference type="NCBIfam" id="NF004887">
    <property type="entry name" value="PRK06249.1"/>
    <property type="match status" value="1"/>
</dbReference>
<gene>
    <name evidence="12" type="ORF">Enr13x_48180</name>
</gene>
<evidence type="ECO:0000256" key="2">
    <source>
        <dbReference type="ARBA" id="ARBA00007870"/>
    </source>
</evidence>
<name>A0A518HVR9_9BACT</name>
<dbReference type="Pfam" id="PF02558">
    <property type="entry name" value="ApbA"/>
    <property type="match status" value="1"/>
</dbReference>
<organism evidence="12 13">
    <name type="scientific">Stieleria neptunia</name>
    <dbReference type="NCBI Taxonomy" id="2527979"/>
    <lineage>
        <taxon>Bacteria</taxon>
        <taxon>Pseudomonadati</taxon>
        <taxon>Planctomycetota</taxon>
        <taxon>Planctomycetia</taxon>
        <taxon>Pirellulales</taxon>
        <taxon>Pirellulaceae</taxon>
        <taxon>Stieleria</taxon>
    </lineage>
</organism>
<evidence type="ECO:0000256" key="8">
    <source>
        <dbReference type="ARBA" id="ARBA00048793"/>
    </source>
</evidence>
<reference evidence="12 13" key="1">
    <citation type="submission" date="2019-03" db="EMBL/GenBank/DDBJ databases">
        <title>Deep-cultivation of Planctomycetes and their phenomic and genomic characterization uncovers novel biology.</title>
        <authorList>
            <person name="Wiegand S."/>
            <person name="Jogler M."/>
            <person name="Boedeker C."/>
            <person name="Pinto D."/>
            <person name="Vollmers J."/>
            <person name="Rivas-Marin E."/>
            <person name="Kohn T."/>
            <person name="Peeters S.H."/>
            <person name="Heuer A."/>
            <person name="Rast P."/>
            <person name="Oberbeckmann S."/>
            <person name="Bunk B."/>
            <person name="Jeske O."/>
            <person name="Meyerdierks A."/>
            <person name="Storesund J.E."/>
            <person name="Kallscheuer N."/>
            <person name="Luecker S."/>
            <person name="Lage O.M."/>
            <person name="Pohl T."/>
            <person name="Merkel B.J."/>
            <person name="Hornburger P."/>
            <person name="Mueller R.-W."/>
            <person name="Bruemmer F."/>
            <person name="Labrenz M."/>
            <person name="Spormann A.M."/>
            <person name="Op den Camp H."/>
            <person name="Overmann J."/>
            <person name="Amann R."/>
            <person name="Jetten M.S.M."/>
            <person name="Mascher T."/>
            <person name="Medema M.H."/>
            <person name="Devos D.P."/>
            <person name="Kaster A.-K."/>
            <person name="Ovreas L."/>
            <person name="Rohde M."/>
            <person name="Galperin M.Y."/>
            <person name="Jogler C."/>
        </authorList>
    </citation>
    <scope>NUCLEOTIDE SEQUENCE [LARGE SCALE GENOMIC DNA]</scope>
    <source>
        <strain evidence="12 13">Enr13</strain>
    </source>
</reference>
<dbReference type="Pfam" id="PF08546">
    <property type="entry name" value="ApbA_C"/>
    <property type="match status" value="1"/>
</dbReference>
<keyword evidence="9" id="KW-0566">Pantothenate biosynthesis</keyword>
<comment type="catalytic activity">
    <reaction evidence="8 9">
        <text>(R)-pantoate + NADP(+) = 2-dehydropantoate + NADPH + H(+)</text>
        <dbReference type="Rhea" id="RHEA:16233"/>
        <dbReference type="ChEBI" id="CHEBI:11561"/>
        <dbReference type="ChEBI" id="CHEBI:15378"/>
        <dbReference type="ChEBI" id="CHEBI:15980"/>
        <dbReference type="ChEBI" id="CHEBI:57783"/>
        <dbReference type="ChEBI" id="CHEBI:58349"/>
        <dbReference type="EC" id="1.1.1.169"/>
    </reaction>
</comment>
<accession>A0A518HVR9</accession>
<keyword evidence="6 9" id="KW-0560">Oxidoreductase</keyword>
<dbReference type="InterPro" id="IPR003710">
    <property type="entry name" value="ApbA"/>
</dbReference>
<evidence type="ECO:0000256" key="4">
    <source>
        <dbReference type="ARBA" id="ARBA00019465"/>
    </source>
</evidence>
<dbReference type="InterPro" id="IPR008927">
    <property type="entry name" value="6-PGluconate_DH-like_C_sf"/>
</dbReference>
<feature type="domain" description="Ketopantoate reductase N-terminal" evidence="10">
    <location>
        <begin position="6"/>
        <end position="153"/>
    </location>
</feature>
<dbReference type="SUPFAM" id="SSF48179">
    <property type="entry name" value="6-phosphogluconate dehydrogenase C-terminal domain-like"/>
    <property type="match status" value="1"/>
</dbReference>
<dbReference type="RefSeq" id="WP_145389193.1">
    <property type="nucleotide sequence ID" value="NZ_CP037423.1"/>
</dbReference>
<dbReference type="GO" id="GO:0005737">
    <property type="term" value="C:cytoplasm"/>
    <property type="evidence" value="ECO:0007669"/>
    <property type="project" value="TreeGrafter"/>
</dbReference>
<dbReference type="EC" id="1.1.1.169" evidence="3 9"/>